<name>A0A7W7QKK7_9ACTN</name>
<evidence type="ECO:0000256" key="1">
    <source>
        <dbReference type="SAM" id="MobiDB-lite"/>
    </source>
</evidence>
<organism evidence="2 3">
    <name type="scientific">Streptosporangium saharense</name>
    <dbReference type="NCBI Taxonomy" id="1706840"/>
    <lineage>
        <taxon>Bacteria</taxon>
        <taxon>Bacillati</taxon>
        <taxon>Actinomycetota</taxon>
        <taxon>Actinomycetes</taxon>
        <taxon>Streptosporangiales</taxon>
        <taxon>Streptosporangiaceae</taxon>
        <taxon>Streptosporangium</taxon>
    </lineage>
</organism>
<gene>
    <name evidence="2" type="ORF">FHS44_001871</name>
</gene>
<protein>
    <submittedName>
        <fullName evidence="2">Uncharacterized protein</fullName>
    </submittedName>
</protein>
<evidence type="ECO:0000313" key="3">
    <source>
        <dbReference type="Proteomes" id="UP000552644"/>
    </source>
</evidence>
<keyword evidence="3" id="KW-1185">Reference proteome</keyword>
<accession>A0A7W7QKK7</accession>
<dbReference type="Proteomes" id="UP000552644">
    <property type="component" value="Unassembled WGS sequence"/>
</dbReference>
<dbReference type="EMBL" id="JACHJP010000002">
    <property type="protein sequence ID" value="MBB4914786.1"/>
    <property type="molecule type" value="Genomic_DNA"/>
</dbReference>
<proteinExistence type="predicted"/>
<sequence length="29" mass="2943">MREPAPGYRAADGPGLTSGDQVLVADELG</sequence>
<evidence type="ECO:0000313" key="2">
    <source>
        <dbReference type="EMBL" id="MBB4914786.1"/>
    </source>
</evidence>
<reference evidence="2 3" key="1">
    <citation type="submission" date="2020-08" db="EMBL/GenBank/DDBJ databases">
        <title>Genomic Encyclopedia of Type Strains, Phase III (KMG-III): the genomes of soil and plant-associated and newly described type strains.</title>
        <authorList>
            <person name="Whitman W."/>
        </authorList>
    </citation>
    <scope>NUCLEOTIDE SEQUENCE [LARGE SCALE GENOMIC DNA]</scope>
    <source>
        <strain evidence="2 3">CECT 8840</strain>
    </source>
</reference>
<feature type="region of interest" description="Disordered" evidence="1">
    <location>
        <begin position="1"/>
        <end position="29"/>
    </location>
</feature>
<dbReference type="AlphaFoldDB" id="A0A7W7QKK7"/>
<comment type="caution">
    <text evidence="2">The sequence shown here is derived from an EMBL/GenBank/DDBJ whole genome shotgun (WGS) entry which is preliminary data.</text>
</comment>